<sequence length="92" mass="10433">MSLLTDEDIRKATFIPDEYGDPDFCVTLFGKDRDRAIADASQAKTLKAVAEWGDKWHPGHEWDNLPHHHSACLRCWIELMEAAVKGKLPGEE</sequence>
<name>A0A0F9KNI9_9ZZZZ</name>
<organism evidence="1">
    <name type="scientific">marine sediment metagenome</name>
    <dbReference type="NCBI Taxonomy" id="412755"/>
    <lineage>
        <taxon>unclassified sequences</taxon>
        <taxon>metagenomes</taxon>
        <taxon>ecological metagenomes</taxon>
    </lineage>
</organism>
<evidence type="ECO:0000313" key="1">
    <source>
        <dbReference type="EMBL" id="KKM23678.1"/>
    </source>
</evidence>
<accession>A0A0F9KNI9</accession>
<comment type="caution">
    <text evidence="1">The sequence shown here is derived from an EMBL/GenBank/DDBJ whole genome shotgun (WGS) entry which is preliminary data.</text>
</comment>
<dbReference type="EMBL" id="LAZR01013078">
    <property type="protein sequence ID" value="KKM23678.1"/>
    <property type="molecule type" value="Genomic_DNA"/>
</dbReference>
<reference evidence="1" key="1">
    <citation type="journal article" date="2015" name="Nature">
        <title>Complex archaea that bridge the gap between prokaryotes and eukaryotes.</title>
        <authorList>
            <person name="Spang A."/>
            <person name="Saw J.H."/>
            <person name="Jorgensen S.L."/>
            <person name="Zaremba-Niedzwiedzka K."/>
            <person name="Martijn J."/>
            <person name="Lind A.E."/>
            <person name="van Eijk R."/>
            <person name="Schleper C."/>
            <person name="Guy L."/>
            <person name="Ettema T.J."/>
        </authorList>
    </citation>
    <scope>NUCLEOTIDE SEQUENCE</scope>
</reference>
<protein>
    <submittedName>
        <fullName evidence="1">Uncharacterized protein</fullName>
    </submittedName>
</protein>
<proteinExistence type="predicted"/>
<dbReference type="AlphaFoldDB" id="A0A0F9KNI9"/>
<gene>
    <name evidence="1" type="ORF">LCGC14_1612850</name>
</gene>